<dbReference type="Proteomes" id="UP000295151">
    <property type="component" value="Unassembled WGS sequence"/>
</dbReference>
<sequence>MDEPVVEKTFEPPKVVRWGTAAVLGLGWIGTFIAEPSLRNALWCLLFCPLAVLMAVSPRYLRDGRSLDWENRHPILLSAYMSAWVGLGGYLFLSTRLDDRLSIELAVPAGLAYGVLVGVLGRRRRSRRAQS</sequence>
<feature type="transmembrane region" description="Helical" evidence="1">
    <location>
        <begin position="40"/>
        <end position="61"/>
    </location>
</feature>
<keyword evidence="1" id="KW-0472">Membrane</keyword>
<reference evidence="2 3" key="1">
    <citation type="submission" date="2019-03" db="EMBL/GenBank/DDBJ databases">
        <title>Genomic Encyclopedia of Type Strains, Phase III (KMG-III): the genomes of soil and plant-associated and newly described type strains.</title>
        <authorList>
            <person name="Whitman W."/>
        </authorList>
    </citation>
    <scope>NUCLEOTIDE SEQUENCE [LARGE SCALE GENOMIC DNA]</scope>
    <source>
        <strain evidence="2 3">VKM Ac-2575</strain>
    </source>
</reference>
<keyword evidence="1" id="KW-0812">Transmembrane</keyword>
<protein>
    <submittedName>
        <fullName evidence="2">Uncharacterized protein</fullName>
    </submittedName>
</protein>
<accession>A0A4R7T9Y7</accession>
<keyword evidence="1" id="KW-1133">Transmembrane helix</keyword>
<evidence type="ECO:0000256" key="1">
    <source>
        <dbReference type="SAM" id="Phobius"/>
    </source>
</evidence>
<proteinExistence type="predicted"/>
<evidence type="ECO:0000313" key="2">
    <source>
        <dbReference type="EMBL" id="TDU88781.1"/>
    </source>
</evidence>
<dbReference type="AlphaFoldDB" id="A0A4R7T9Y7"/>
<keyword evidence="3" id="KW-1185">Reference proteome</keyword>
<feature type="transmembrane region" description="Helical" evidence="1">
    <location>
        <begin position="15"/>
        <end position="34"/>
    </location>
</feature>
<name>A0A4R7T9Y7_9ACTN</name>
<feature type="transmembrane region" description="Helical" evidence="1">
    <location>
        <begin position="73"/>
        <end position="93"/>
    </location>
</feature>
<feature type="transmembrane region" description="Helical" evidence="1">
    <location>
        <begin position="105"/>
        <end position="121"/>
    </location>
</feature>
<dbReference type="EMBL" id="SOCE01000001">
    <property type="protein sequence ID" value="TDU88781.1"/>
    <property type="molecule type" value="Genomic_DNA"/>
</dbReference>
<evidence type="ECO:0000313" key="3">
    <source>
        <dbReference type="Proteomes" id="UP000295151"/>
    </source>
</evidence>
<gene>
    <name evidence="2" type="ORF">EV138_2330</name>
</gene>
<organism evidence="2 3">
    <name type="scientific">Kribbella voronezhensis</name>
    <dbReference type="NCBI Taxonomy" id="2512212"/>
    <lineage>
        <taxon>Bacteria</taxon>
        <taxon>Bacillati</taxon>
        <taxon>Actinomycetota</taxon>
        <taxon>Actinomycetes</taxon>
        <taxon>Propionibacteriales</taxon>
        <taxon>Kribbellaceae</taxon>
        <taxon>Kribbella</taxon>
    </lineage>
</organism>
<comment type="caution">
    <text evidence="2">The sequence shown here is derived from an EMBL/GenBank/DDBJ whole genome shotgun (WGS) entry which is preliminary data.</text>
</comment>